<gene>
    <name evidence="1" type="ORF">THS5294_01722</name>
</gene>
<dbReference type="GO" id="GO:0047617">
    <property type="term" value="F:fatty acyl-CoA hydrolase activity"/>
    <property type="evidence" value="ECO:0007669"/>
    <property type="project" value="TreeGrafter"/>
</dbReference>
<dbReference type="SUPFAM" id="SSF54637">
    <property type="entry name" value="Thioesterase/thiol ester dehydrase-isomerase"/>
    <property type="match status" value="1"/>
</dbReference>
<dbReference type="CDD" id="cd00586">
    <property type="entry name" value="4HBT"/>
    <property type="match status" value="1"/>
</dbReference>
<dbReference type="PANTHER" id="PTHR31793">
    <property type="entry name" value="4-HYDROXYBENZOYL-COA THIOESTERASE FAMILY MEMBER"/>
    <property type="match status" value="1"/>
</dbReference>
<dbReference type="InterPro" id="IPR050563">
    <property type="entry name" value="4-hydroxybenzoyl-CoA_TE"/>
</dbReference>
<evidence type="ECO:0000313" key="1">
    <source>
        <dbReference type="EMBL" id="CUH60430.1"/>
    </source>
</evidence>
<protein>
    <submittedName>
        <fullName evidence="1">Acyl-CoA thioesterase YbgC</fullName>
    </submittedName>
</protein>
<name>A0A0P1EZ44_9RHOB</name>
<dbReference type="AlphaFoldDB" id="A0A0P1EZ44"/>
<dbReference type="RefSeq" id="WP_158508587.1">
    <property type="nucleotide sequence ID" value="NZ_CYRX01000025.1"/>
</dbReference>
<sequence>MSLPLLTPLDIPTLRARGVPDVFNIGQADRVRFHELDVLNHVNNAVYLSWFESFRVAYMRDYGIANFVASGERPVLVLRNVDVEYKAPLHLDEEYIVVGRSLSYRRTSWKMQYAVVARGQVCAVGHAVIVLMEEDAVTRKALPQAFIDVITEKDGAVFES</sequence>
<dbReference type="Proteomes" id="UP000051298">
    <property type="component" value="Unassembled WGS sequence"/>
</dbReference>
<reference evidence="1 2" key="1">
    <citation type="submission" date="2015-09" db="EMBL/GenBank/DDBJ databases">
        <authorList>
            <consortium name="Swine Surveillance"/>
        </authorList>
    </citation>
    <scope>NUCLEOTIDE SEQUENCE [LARGE SCALE GENOMIC DNA]</scope>
    <source>
        <strain evidence="1 2">CECT 5294</strain>
    </source>
</reference>
<dbReference type="Gene3D" id="3.10.129.10">
    <property type="entry name" value="Hotdog Thioesterase"/>
    <property type="match status" value="1"/>
</dbReference>
<dbReference type="Pfam" id="PF13279">
    <property type="entry name" value="4HBT_2"/>
    <property type="match status" value="1"/>
</dbReference>
<proteinExistence type="predicted"/>
<organism evidence="1 2">
    <name type="scientific">Thalassobacter stenotrophicus</name>
    <dbReference type="NCBI Taxonomy" id="266809"/>
    <lineage>
        <taxon>Bacteria</taxon>
        <taxon>Pseudomonadati</taxon>
        <taxon>Pseudomonadota</taxon>
        <taxon>Alphaproteobacteria</taxon>
        <taxon>Rhodobacterales</taxon>
        <taxon>Roseobacteraceae</taxon>
        <taxon>Thalassobacter</taxon>
    </lineage>
</organism>
<evidence type="ECO:0000313" key="2">
    <source>
        <dbReference type="Proteomes" id="UP000051298"/>
    </source>
</evidence>
<dbReference type="PANTHER" id="PTHR31793:SF24">
    <property type="entry name" value="LONG-CHAIN ACYL-COA THIOESTERASE FADM"/>
    <property type="match status" value="1"/>
</dbReference>
<accession>A0A0P1EZ44</accession>
<dbReference type="EMBL" id="CYRX01000025">
    <property type="protein sequence ID" value="CUH60430.1"/>
    <property type="molecule type" value="Genomic_DNA"/>
</dbReference>
<dbReference type="InterPro" id="IPR029069">
    <property type="entry name" value="HotDog_dom_sf"/>
</dbReference>